<dbReference type="SUPFAM" id="SSF54637">
    <property type="entry name" value="Thioesterase/thiol ester dehydrase-isomerase"/>
    <property type="match status" value="1"/>
</dbReference>
<proteinExistence type="predicted"/>
<dbReference type="Proteomes" id="UP000011740">
    <property type="component" value="Unassembled WGS sequence"/>
</dbReference>
<accession>M3AB75</accession>
<dbReference type="PANTHER" id="PTHR31793">
    <property type="entry name" value="4-HYDROXYBENZOYL-COA THIOESTERASE FAMILY MEMBER"/>
    <property type="match status" value="1"/>
</dbReference>
<dbReference type="PANTHER" id="PTHR31793:SF24">
    <property type="entry name" value="LONG-CHAIN ACYL-COA THIOESTERASE FADM"/>
    <property type="match status" value="1"/>
</dbReference>
<dbReference type="InterPro" id="IPR050563">
    <property type="entry name" value="4-hydroxybenzoyl-CoA_TE"/>
</dbReference>
<name>M3AB75_STRM1</name>
<comment type="caution">
    <text evidence="1">The sequence shown here is derived from an EMBL/GenBank/DDBJ whole genome shotgun (WGS) entry which is preliminary data.</text>
</comment>
<dbReference type="AlphaFoldDB" id="M3AB75"/>
<gene>
    <name evidence="1" type="ORF">H340_01219</name>
</gene>
<dbReference type="GO" id="GO:0047617">
    <property type="term" value="F:fatty acyl-CoA hydrolase activity"/>
    <property type="evidence" value="ECO:0007669"/>
    <property type="project" value="TreeGrafter"/>
</dbReference>
<dbReference type="eggNOG" id="COG0824">
    <property type="taxonomic scope" value="Bacteria"/>
</dbReference>
<organism evidence="1 2">
    <name type="scientific">Streptomyces mobaraensis (strain ATCC 29032 / DSM 40847 / JCM 4168 / NBRC 13819 / NCIMB 11159 / IPCR 16-22)</name>
    <dbReference type="NCBI Taxonomy" id="1223523"/>
    <lineage>
        <taxon>Bacteria</taxon>
        <taxon>Bacillati</taxon>
        <taxon>Actinomycetota</taxon>
        <taxon>Actinomycetes</taxon>
        <taxon>Kitasatosporales</taxon>
        <taxon>Streptomycetaceae</taxon>
        <taxon>Streptomyces</taxon>
    </lineage>
</organism>
<sequence>MTFFTFECPIRWSDMDANGHVNNAVYARYLEETRVNMFADLVPSDPQERLRQNFVVSEQTMKFLQPLVYRTEPVAIVARVTGMKAVSFSLECEIQDDQATYLKASTLMAAYDSTQGRVRRLTAAERDSLSRFTECRDSLAA</sequence>
<evidence type="ECO:0000313" key="2">
    <source>
        <dbReference type="Proteomes" id="UP000011740"/>
    </source>
</evidence>
<dbReference type="Pfam" id="PF13279">
    <property type="entry name" value="4HBT_2"/>
    <property type="match status" value="1"/>
</dbReference>
<dbReference type="STRING" id="1223523.H340_01219"/>
<dbReference type="RefSeq" id="WP_004938064.1">
    <property type="nucleotide sequence ID" value="NZ_AORZ01000002.1"/>
</dbReference>
<dbReference type="InterPro" id="IPR029069">
    <property type="entry name" value="HotDog_dom_sf"/>
</dbReference>
<dbReference type="Gene3D" id="3.10.129.10">
    <property type="entry name" value="Hotdog Thioesterase"/>
    <property type="match status" value="1"/>
</dbReference>
<evidence type="ECO:0000313" key="1">
    <source>
        <dbReference type="EMBL" id="EMF02424.1"/>
    </source>
</evidence>
<reference evidence="1 2" key="1">
    <citation type="journal article" date="2013" name="Genome Announc.">
        <title>Whole-Genome Shotgun Assembly and Analysis of the Genome of Streptomyces mobaraensis DSM 40847, a Strain for Industrial Production of Microbial Transglutaminase.</title>
        <authorList>
            <person name="Yang H."/>
            <person name="He T."/>
            <person name="Wu W."/>
            <person name="Zhu W."/>
            <person name="Lu B."/>
            <person name="Sun W."/>
        </authorList>
    </citation>
    <scope>NUCLEOTIDE SEQUENCE [LARGE SCALE GENOMIC DNA]</scope>
    <source>
        <strain evidence="1 2">DSM 40847</strain>
    </source>
</reference>
<dbReference type="CDD" id="cd00586">
    <property type="entry name" value="4HBT"/>
    <property type="match status" value="1"/>
</dbReference>
<dbReference type="EMBL" id="AORZ01000002">
    <property type="protein sequence ID" value="EMF02424.1"/>
    <property type="molecule type" value="Genomic_DNA"/>
</dbReference>
<protein>
    <submittedName>
        <fullName evidence="1">Thioesterase</fullName>
    </submittedName>
</protein>